<feature type="binding site" evidence="3">
    <location>
        <position position="50"/>
    </location>
    <ligand>
        <name>a divalent metal cation</name>
        <dbReference type="ChEBI" id="CHEBI:60240"/>
    </ligand>
</feature>
<feature type="binding site" evidence="3">
    <location>
        <position position="194"/>
    </location>
    <ligand>
        <name>a divalent metal cation</name>
        <dbReference type="ChEBI" id="CHEBI:60240"/>
    </ligand>
</feature>
<dbReference type="PRINTS" id="PR01790">
    <property type="entry name" value="SMP30FAMILY"/>
</dbReference>
<feature type="active site" description="Proton donor/acceptor" evidence="2">
    <location>
        <position position="248"/>
    </location>
</feature>
<organism evidence="5">
    <name type="scientific">Acidicaldus sp</name>
    <dbReference type="NCBI Taxonomy" id="1872105"/>
    <lineage>
        <taxon>Bacteria</taxon>
        <taxon>Pseudomonadati</taxon>
        <taxon>Pseudomonadota</taxon>
        <taxon>Alphaproteobacteria</taxon>
        <taxon>Acetobacterales</taxon>
        <taxon>Acetobacteraceae</taxon>
        <taxon>Acidicaldus</taxon>
    </lineage>
</organism>
<sequence>MIETTGFPPLGPLPGWRYPDARVEKLDKRFTALIGNGYIERIATGCRWAEGPAYFRGGRYLIWSDIPNNRQLRWLEEDGHVSVFRAPSNNSNGNTSDREGRLISCEHGARRVTRTEPDGSITVLIDRFEGKRLNAPNDVIVASDGTIWFSDPNYGIKGHYEGNKGEDELPHNVYRLDPASGKAEVVADDFVQPNGLAFSPDEKKLYIVDSGATDGGPAHIRVFDVDLGRGKLSGGKVFAENFSPGFTDGLRVDREGNVWCSMGWADPSEDGVRCYAPSGDLIGKVHLPETAANLTFGGAKRNRLFICASTSIYALYVETQGAARP</sequence>
<gene>
    <name evidence="5" type="ORF">ENY07_05055</name>
</gene>
<dbReference type="PANTHER" id="PTHR47572">
    <property type="entry name" value="LIPOPROTEIN-RELATED"/>
    <property type="match status" value="1"/>
</dbReference>
<keyword evidence="3" id="KW-0479">Metal-binding</keyword>
<accession>A0A8J4H966</accession>
<dbReference type="InterPro" id="IPR005511">
    <property type="entry name" value="SMP-30"/>
</dbReference>
<name>A0A8J4H966_9PROT</name>
<dbReference type="Pfam" id="PF08450">
    <property type="entry name" value="SGL"/>
    <property type="match status" value="1"/>
</dbReference>
<reference evidence="5" key="1">
    <citation type="journal article" date="2020" name="mSystems">
        <title>Genome- and Community-Level Interaction Insights into Carbon Utilization and Element Cycling Functions of Hydrothermarchaeota in Hydrothermal Sediment.</title>
        <authorList>
            <person name="Zhou Z."/>
            <person name="Liu Y."/>
            <person name="Xu W."/>
            <person name="Pan J."/>
            <person name="Luo Z.H."/>
            <person name="Li M."/>
        </authorList>
    </citation>
    <scope>NUCLEOTIDE SEQUENCE</scope>
    <source>
        <strain evidence="5">SpSt-997</strain>
    </source>
</reference>
<evidence type="ECO:0000256" key="2">
    <source>
        <dbReference type="PIRSR" id="PIRSR605511-1"/>
    </source>
</evidence>
<dbReference type="PANTHER" id="PTHR47572:SF4">
    <property type="entry name" value="LACTONASE DRP35"/>
    <property type="match status" value="1"/>
</dbReference>
<dbReference type="Gene3D" id="2.120.10.30">
    <property type="entry name" value="TolB, C-terminal domain"/>
    <property type="match status" value="1"/>
</dbReference>
<evidence type="ECO:0000313" key="5">
    <source>
        <dbReference type="EMBL" id="HGC42579.1"/>
    </source>
</evidence>
<dbReference type="InterPro" id="IPR011042">
    <property type="entry name" value="6-blade_b-propeller_TolB-like"/>
</dbReference>
<evidence type="ECO:0000256" key="1">
    <source>
        <dbReference type="ARBA" id="ARBA00022801"/>
    </source>
</evidence>
<keyword evidence="3" id="KW-0862">Zinc</keyword>
<comment type="caution">
    <text evidence="5">The sequence shown here is derived from an EMBL/GenBank/DDBJ whole genome shotgun (WGS) entry which is preliminary data.</text>
</comment>
<dbReference type="EMBL" id="DTQM01000095">
    <property type="protein sequence ID" value="HGC42579.1"/>
    <property type="molecule type" value="Genomic_DNA"/>
</dbReference>
<feature type="binding site" evidence="3">
    <location>
        <position position="137"/>
    </location>
    <ligand>
        <name>substrate</name>
    </ligand>
</feature>
<evidence type="ECO:0000259" key="4">
    <source>
        <dbReference type="Pfam" id="PF08450"/>
    </source>
</evidence>
<dbReference type="GO" id="GO:0016787">
    <property type="term" value="F:hydrolase activity"/>
    <property type="evidence" value="ECO:0007669"/>
    <property type="project" value="UniProtKB-KW"/>
</dbReference>
<dbReference type="InterPro" id="IPR051262">
    <property type="entry name" value="SMP-30/CGR1_Lactonase"/>
</dbReference>
<dbReference type="SUPFAM" id="SSF63829">
    <property type="entry name" value="Calcium-dependent phosphotriesterase"/>
    <property type="match status" value="1"/>
</dbReference>
<evidence type="ECO:0000256" key="3">
    <source>
        <dbReference type="PIRSR" id="PIRSR605511-2"/>
    </source>
</evidence>
<comment type="cofactor">
    <cofactor evidence="3">
        <name>Zn(2+)</name>
        <dbReference type="ChEBI" id="CHEBI:29105"/>
    </cofactor>
    <text evidence="3">Binds 1 divalent metal cation per subunit.</text>
</comment>
<dbReference type="InterPro" id="IPR013658">
    <property type="entry name" value="SGL"/>
</dbReference>
<protein>
    <submittedName>
        <fullName evidence="5">SMP-30/gluconolactonase/LRE family protein</fullName>
    </submittedName>
</protein>
<dbReference type="AlphaFoldDB" id="A0A8J4H966"/>
<feature type="domain" description="SMP-30/Gluconolactonase/LRE-like region" evidence="4">
    <location>
        <begin position="48"/>
        <end position="308"/>
    </location>
</feature>
<dbReference type="GO" id="GO:0046872">
    <property type="term" value="F:metal ion binding"/>
    <property type="evidence" value="ECO:0007669"/>
    <property type="project" value="UniProtKB-KW"/>
</dbReference>
<proteinExistence type="predicted"/>
<keyword evidence="1" id="KW-0378">Hydrolase</keyword>
<feature type="binding site" evidence="3">
    <location>
        <position position="248"/>
    </location>
    <ligand>
        <name>a divalent metal cation</name>
        <dbReference type="ChEBI" id="CHEBI:60240"/>
    </ligand>
</feature>